<dbReference type="EMBL" id="JBFALK010000007">
    <property type="protein sequence ID" value="MEV0970065.1"/>
    <property type="molecule type" value="Genomic_DNA"/>
</dbReference>
<evidence type="ECO:0000256" key="1">
    <source>
        <dbReference type="ARBA" id="ARBA00004651"/>
    </source>
</evidence>
<keyword evidence="3" id="KW-0547">Nucleotide-binding</keyword>
<dbReference type="Pfam" id="PF00005">
    <property type="entry name" value="ABC_tran"/>
    <property type="match status" value="1"/>
</dbReference>
<evidence type="ECO:0000256" key="6">
    <source>
        <dbReference type="ARBA" id="ARBA00023136"/>
    </source>
</evidence>
<evidence type="ECO:0000259" key="9">
    <source>
        <dbReference type="PROSITE" id="PS50929"/>
    </source>
</evidence>
<dbReference type="PROSITE" id="PS50893">
    <property type="entry name" value="ABC_TRANSPORTER_2"/>
    <property type="match status" value="1"/>
</dbReference>
<dbReference type="InterPro" id="IPR003593">
    <property type="entry name" value="AAA+_ATPase"/>
</dbReference>
<dbReference type="GO" id="GO:0005524">
    <property type="term" value="F:ATP binding"/>
    <property type="evidence" value="ECO:0007669"/>
    <property type="project" value="UniProtKB-KW"/>
</dbReference>
<dbReference type="RefSeq" id="WP_061258462.1">
    <property type="nucleotide sequence ID" value="NZ_JBFALK010000007.1"/>
</dbReference>
<keyword evidence="4 10" id="KW-0067">ATP-binding</keyword>
<keyword evidence="5 7" id="KW-1133">Transmembrane helix</keyword>
<evidence type="ECO:0000256" key="5">
    <source>
        <dbReference type="ARBA" id="ARBA00022989"/>
    </source>
</evidence>
<evidence type="ECO:0000313" key="11">
    <source>
        <dbReference type="Proteomes" id="UP001551675"/>
    </source>
</evidence>
<evidence type="ECO:0000256" key="3">
    <source>
        <dbReference type="ARBA" id="ARBA00022741"/>
    </source>
</evidence>
<feature type="transmembrane region" description="Helical" evidence="7">
    <location>
        <begin position="172"/>
        <end position="190"/>
    </location>
</feature>
<feature type="transmembrane region" description="Helical" evidence="7">
    <location>
        <begin position="31"/>
        <end position="49"/>
    </location>
</feature>
<protein>
    <submittedName>
        <fullName evidence="10">ABC transporter ATP-binding protein</fullName>
    </submittedName>
</protein>
<dbReference type="SUPFAM" id="SSF90123">
    <property type="entry name" value="ABC transporter transmembrane region"/>
    <property type="match status" value="1"/>
</dbReference>
<accession>A0ABV3GEK0</accession>
<organism evidence="10 11">
    <name type="scientific">Microtetraspora glauca</name>
    <dbReference type="NCBI Taxonomy" id="1996"/>
    <lineage>
        <taxon>Bacteria</taxon>
        <taxon>Bacillati</taxon>
        <taxon>Actinomycetota</taxon>
        <taxon>Actinomycetes</taxon>
        <taxon>Streptosporangiales</taxon>
        <taxon>Streptosporangiaceae</taxon>
        <taxon>Microtetraspora</taxon>
    </lineage>
</organism>
<comment type="caution">
    <text evidence="10">The sequence shown here is derived from an EMBL/GenBank/DDBJ whole genome shotgun (WGS) entry which is preliminary data.</text>
</comment>
<feature type="transmembrane region" description="Helical" evidence="7">
    <location>
        <begin position="148"/>
        <end position="166"/>
    </location>
</feature>
<keyword evidence="6 7" id="KW-0472">Membrane</keyword>
<keyword evidence="11" id="KW-1185">Reference proteome</keyword>
<evidence type="ECO:0000259" key="8">
    <source>
        <dbReference type="PROSITE" id="PS50893"/>
    </source>
</evidence>
<evidence type="ECO:0000313" key="10">
    <source>
        <dbReference type="EMBL" id="MEV0970065.1"/>
    </source>
</evidence>
<feature type="transmembrane region" description="Helical" evidence="7">
    <location>
        <begin position="251"/>
        <end position="273"/>
    </location>
</feature>
<comment type="subcellular location">
    <subcellularLocation>
        <location evidence="1">Cell membrane</location>
        <topology evidence="1">Multi-pass membrane protein</topology>
    </subcellularLocation>
</comment>
<sequence>MSGTAAPRLSRPAHVLLLHELRQRRGALGRILVWSLAESVPSLLSGLAVSAALERFLARDVTGGIVILTLLLTTTAAGAVATNRMFPWLAAVVEPVRDAFVTAVVRGAVEASARSTTRPDTARVAQLTGQVQTVRNILFALLRAARQLVFSSVAALVGLALIAPVAALVSGALIGVSLALFALLLPRLVARQKAALLAREEVARRAGDAFRGLRDAIACAAEERAVQEVGQAVRAEAALTRALAWSTAVRSLLVFVGGQLPVVVLLAAVPWLLREHHLTVSEAVGAATYLLVRLEPALRGLVGTMGSWGVELVVNLDRLGEGFAEPGPPVEEATSLPTRYDLNIRDLTFAYGLHAAPIFQGLDLVVPEGEHIVVAGPSGIGKSTLANLLTGLMTPQRGAITLGGADVRRVRAGEPHHAPALIPQEAYVFAGTLRDNLTYLAPNATDHDVGRAAAVVGLEHVVERLGGLDARVGAGGPDLSTGEKQLIALTRVYLSPSRVVILDEATSGLDPAAEARAERAFADRGGTLVVVAHRISSARRADRVVLLDGYGVRVGTHDRLLRTSGLYADLVGHWEEEPRSAPQPGRV</sequence>
<dbReference type="InterPro" id="IPR011527">
    <property type="entry name" value="ABC1_TM_dom"/>
</dbReference>
<evidence type="ECO:0000256" key="4">
    <source>
        <dbReference type="ARBA" id="ARBA00022840"/>
    </source>
</evidence>
<dbReference type="Gene3D" id="1.20.1560.10">
    <property type="entry name" value="ABC transporter type 1, transmembrane domain"/>
    <property type="match status" value="1"/>
</dbReference>
<name>A0ABV3GEK0_MICGL</name>
<proteinExistence type="predicted"/>
<reference evidence="10 11" key="1">
    <citation type="submission" date="2024-06" db="EMBL/GenBank/DDBJ databases">
        <title>The Natural Products Discovery Center: Release of the First 8490 Sequenced Strains for Exploring Actinobacteria Biosynthetic Diversity.</title>
        <authorList>
            <person name="Kalkreuter E."/>
            <person name="Kautsar S.A."/>
            <person name="Yang D."/>
            <person name="Bader C.D."/>
            <person name="Teijaro C.N."/>
            <person name="Fluegel L."/>
            <person name="Davis C.M."/>
            <person name="Simpson J.R."/>
            <person name="Lauterbach L."/>
            <person name="Steele A.D."/>
            <person name="Gui C."/>
            <person name="Meng S."/>
            <person name="Li G."/>
            <person name="Viehrig K."/>
            <person name="Ye F."/>
            <person name="Su P."/>
            <person name="Kiefer A.F."/>
            <person name="Nichols A."/>
            <person name="Cepeda A.J."/>
            <person name="Yan W."/>
            <person name="Fan B."/>
            <person name="Jiang Y."/>
            <person name="Adhikari A."/>
            <person name="Zheng C.-J."/>
            <person name="Schuster L."/>
            <person name="Cowan T.M."/>
            <person name="Smanski M.J."/>
            <person name="Chevrette M.G."/>
            <person name="De Carvalho L.P.S."/>
            <person name="Shen B."/>
        </authorList>
    </citation>
    <scope>NUCLEOTIDE SEQUENCE [LARGE SCALE GENOMIC DNA]</scope>
    <source>
        <strain evidence="10 11">NPDC050100</strain>
    </source>
</reference>
<dbReference type="Proteomes" id="UP001551675">
    <property type="component" value="Unassembled WGS sequence"/>
</dbReference>
<dbReference type="InterPro" id="IPR039421">
    <property type="entry name" value="Type_1_exporter"/>
</dbReference>
<dbReference type="InterPro" id="IPR003439">
    <property type="entry name" value="ABC_transporter-like_ATP-bd"/>
</dbReference>
<dbReference type="SMART" id="SM00382">
    <property type="entry name" value="AAA"/>
    <property type="match status" value="1"/>
</dbReference>
<dbReference type="InterPro" id="IPR027417">
    <property type="entry name" value="P-loop_NTPase"/>
</dbReference>
<dbReference type="PANTHER" id="PTHR24221:SF654">
    <property type="entry name" value="ATP-BINDING CASSETTE SUB-FAMILY B MEMBER 6"/>
    <property type="match status" value="1"/>
</dbReference>
<dbReference type="Gene3D" id="3.40.50.300">
    <property type="entry name" value="P-loop containing nucleotide triphosphate hydrolases"/>
    <property type="match status" value="1"/>
</dbReference>
<dbReference type="PROSITE" id="PS50929">
    <property type="entry name" value="ABC_TM1F"/>
    <property type="match status" value="1"/>
</dbReference>
<dbReference type="InterPro" id="IPR036640">
    <property type="entry name" value="ABC1_TM_sf"/>
</dbReference>
<feature type="domain" description="ABC transporter" evidence="8">
    <location>
        <begin position="342"/>
        <end position="573"/>
    </location>
</feature>
<keyword evidence="2 7" id="KW-0812">Transmembrane</keyword>
<dbReference type="SUPFAM" id="SSF52540">
    <property type="entry name" value="P-loop containing nucleoside triphosphate hydrolases"/>
    <property type="match status" value="1"/>
</dbReference>
<gene>
    <name evidence="10" type="ORF">AB0I59_15610</name>
</gene>
<evidence type="ECO:0000256" key="7">
    <source>
        <dbReference type="SAM" id="Phobius"/>
    </source>
</evidence>
<evidence type="ECO:0000256" key="2">
    <source>
        <dbReference type="ARBA" id="ARBA00022692"/>
    </source>
</evidence>
<dbReference type="PANTHER" id="PTHR24221">
    <property type="entry name" value="ATP-BINDING CASSETTE SUB-FAMILY B"/>
    <property type="match status" value="1"/>
</dbReference>
<feature type="transmembrane region" description="Helical" evidence="7">
    <location>
        <begin position="61"/>
        <end position="81"/>
    </location>
</feature>
<feature type="domain" description="ABC transmembrane type-1" evidence="9">
    <location>
        <begin position="32"/>
        <end position="291"/>
    </location>
</feature>